<protein>
    <submittedName>
        <fullName evidence="5">DNA-binding LacI/PurR family transcriptional regulator</fullName>
    </submittedName>
</protein>
<organism evidence="5 6">
    <name type="scientific">Compostimonas suwonensis</name>
    <dbReference type="NCBI Taxonomy" id="1048394"/>
    <lineage>
        <taxon>Bacteria</taxon>
        <taxon>Bacillati</taxon>
        <taxon>Actinomycetota</taxon>
        <taxon>Actinomycetes</taxon>
        <taxon>Micrococcales</taxon>
        <taxon>Microbacteriaceae</taxon>
        <taxon>Compostimonas</taxon>
    </lineage>
</organism>
<dbReference type="GO" id="GO:0000976">
    <property type="term" value="F:transcription cis-regulatory region binding"/>
    <property type="evidence" value="ECO:0007669"/>
    <property type="project" value="TreeGrafter"/>
</dbReference>
<evidence type="ECO:0000256" key="3">
    <source>
        <dbReference type="ARBA" id="ARBA00023163"/>
    </source>
</evidence>
<evidence type="ECO:0000313" key="6">
    <source>
        <dbReference type="Proteomes" id="UP000230161"/>
    </source>
</evidence>
<dbReference type="RefSeq" id="WP_100343340.1">
    <property type="nucleotide sequence ID" value="NZ_PGFB01000001.1"/>
</dbReference>
<keyword evidence="2 5" id="KW-0238">DNA-binding</keyword>
<gene>
    <name evidence="5" type="ORF">CLV54_0474</name>
</gene>
<dbReference type="CDD" id="cd01392">
    <property type="entry name" value="HTH_LacI"/>
    <property type="match status" value="1"/>
</dbReference>
<evidence type="ECO:0000313" key="5">
    <source>
        <dbReference type="EMBL" id="PJJ65441.1"/>
    </source>
</evidence>
<feature type="domain" description="HTH lacI-type" evidence="4">
    <location>
        <begin position="6"/>
        <end position="60"/>
    </location>
</feature>
<dbReference type="OrthoDB" id="1938857at2"/>
<dbReference type="InterPro" id="IPR046335">
    <property type="entry name" value="LacI/GalR-like_sensor"/>
</dbReference>
<sequence>MTARKLTIADVAERAGVSKGLVSFALNDRPGVAPATRERILRIASEMGWSPSLRARSLSTRRSFALGLVIARDPEVIGSDPFFPSFIAGVESVLSTEGRVLVLSVVPDQEAELMTYKSLVADGRVDGVFVSDLRHDDIRIPVLEELGIPAVTLGVPDVPSPFPAVTIDDAVGIRAAVEHLVALGHTRIAHVAGAARFLHGSRRRGAFEQAMRDAGLEAGQSVDTDFSIAEGSAATRRLLAQAERPTAIIYANDPMAIAGLAVAQELGLRVPHDLSITGFDDTDISRYVFPALTTVGTDPAEWGRAAARSLLRLMEAGESDDVALPSAELVVRRSTAAPGRP</sequence>
<dbReference type="PANTHER" id="PTHR30146">
    <property type="entry name" value="LACI-RELATED TRANSCRIPTIONAL REPRESSOR"/>
    <property type="match status" value="1"/>
</dbReference>
<dbReference type="SUPFAM" id="SSF53822">
    <property type="entry name" value="Periplasmic binding protein-like I"/>
    <property type="match status" value="1"/>
</dbReference>
<reference evidence="5 6" key="1">
    <citation type="submission" date="2017-11" db="EMBL/GenBank/DDBJ databases">
        <title>Genomic Encyclopedia of Archaeal and Bacterial Type Strains, Phase II (KMG-II): From Individual Species to Whole Genera.</title>
        <authorList>
            <person name="Goeker M."/>
        </authorList>
    </citation>
    <scope>NUCLEOTIDE SEQUENCE [LARGE SCALE GENOMIC DNA]</scope>
    <source>
        <strain evidence="5 6">DSM 25625</strain>
    </source>
</reference>
<keyword evidence="6" id="KW-1185">Reference proteome</keyword>
<dbReference type="Gene3D" id="3.40.50.2300">
    <property type="match status" value="2"/>
</dbReference>
<dbReference type="InterPro" id="IPR028082">
    <property type="entry name" value="Peripla_BP_I"/>
</dbReference>
<keyword evidence="3" id="KW-0804">Transcription</keyword>
<evidence type="ECO:0000256" key="1">
    <source>
        <dbReference type="ARBA" id="ARBA00023015"/>
    </source>
</evidence>
<accession>A0A2M9C4I1</accession>
<dbReference type="SMART" id="SM00354">
    <property type="entry name" value="HTH_LACI"/>
    <property type="match status" value="1"/>
</dbReference>
<dbReference type="Gene3D" id="1.10.260.40">
    <property type="entry name" value="lambda repressor-like DNA-binding domains"/>
    <property type="match status" value="1"/>
</dbReference>
<dbReference type="SUPFAM" id="SSF47413">
    <property type="entry name" value="lambda repressor-like DNA-binding domains"/>
    <property type="match status" value="1"/>
</dbReference>
<dbReference type="InterPro" id="IPR010982">
    <property type="entry name" value="Lambda_DNA-bd_dom_sf"/>
</dbReference>
<dbReference type="EMBL" id="PGFB01000001">
    <property type="protein sequence ID" value="PJJ65441.1"/>
    <property type="molecule type" value="Genomic_DNA"/>
</dbReference>
<dbReference type="InterPro" id="IPR000843">
    <property type="entry name" value="HTH_LacI"/>
</dbReference>
<dbReference type="PROSITE" id="PS50932">
    <property type="entry name" value="HTH_LACI_2"/>
    <property type="match status" value="1"/>
</dbReference>
<dbReference type="Proteomes" id="UP000230161">
    <property type="component" value="Unassembled WGS sequence"/>
</dbReference>
<name>A0A2M9C4I1_9MICO</name>
<proteinExistence type="predicted"/>
<keyword evidence="1" id="KW-0805">Transcription regulation</keyword>
<dbReference type="CDD" id="cd06267">
    <property type="entry name" value="PBP1_LacI_sugar_binding-like"/>
    <property type="match status" value="1"/>
</dbReference>
<dbReference type="GO" id="GO:0003700">
    <property type="term" value="F:DNA-binding transcription factor activity"/>
    <property type="evidence" value="ECO:0007669"/>
    <property type="project" value="TreeGrafter"/>
</dbReference>
<comment type="caution">
    <text evidence="5">The sequence shown here is derived from an EMBL/GenBank/DDBJ whole genome shotgun (WGS) entry which is preliminary data.</text>
</comment>
<evidence type="ECO:0000256" key="2">
    <source>
        <dbReference type="ARBA" id="ARBA00023125"/>
    </source>
</evidence>
<dbReference type="AlphaFoldDB" id="A0A2M9C4I1"/>
<evidence type="ECO:0000259" key="4">
    <source>
        <dbReference type="PROSITE" id="PS50932"/>
    </source>
</evidence>
<dbReference type="Pfam" id="PF00356">
    <property type="entry name" value="LacI"/>
    <property type="match status" value="1"/>
</dbReference>
<dbReference type="Pfam" id="PF13377">
    <property type="entry name" value="Peripla_BP_3"/>
    <property type="match status" value="1"/>
</dbReference>
<dbReference type="PANTHER" id="PTHR30146:SF155">
    <property type="entry name" value="ALANINE RACEMASE"/>
    <property type="match status" value="1"/>
</dbReference>